<protein>
    <submittedName>
        <fullName evidence="1">Uncharacterized protein</fullName>
    </submittedName>
</protein>
<dbReference type="AlphaFoldDB" id="A0A645ELX4"/>
<gene>
    <name evidence="1" type="ORF">SDC9_150238</name>
</gene>
<organism evidence="1">
    <name type="scientific">bioreactor metagenome</name>
    <dbReference type="NCBI Taxonomy" id="1076179"/>
    <lineage>
        <taxon>unclassified sequences</taxon>
        <taxon>metagenomes</taxon>
        <taxon>ecological metagenomes</taxon>
    </lineage>
</organism>
<dbReference type="EMBL" id="VSSQ01048964">
    <property type="protein sequence ID" value="MPN03015.1"/>
    <property type="molecule type" value="Genomic_DNA"/>
</dbReference>
<comment type="caution">
    <text evidence="1">The sequence shown here is derived from an EMBL/GenBank/DDBJ whole genome shotgun (WGS) entry which is preliminary data.</text>
</comment>
<reference evidence="1" key="1">
    <citation type="submission" date="2019-08" db="EMBL/GenBank/DDBJ databases">
        <authorList>
            <person name="Kucharzyk K."/>
            <person name="Murdoch R.W."/>
            <person name="Higgins S."/>
            <person name="Loffler F."/>
        </authorList>
    </citation>
    <scope>NUCLEOTIDE SEQUENCE</scope>
</reference>
<sequence>MPVVEDIPLSLDIYDAAVIVSAICHDLILGFIAVNMQVTVADDYAAVLKT</sequence>
<evidence type="ECO:0000313" key="1">
    <source>
        <dbReference type="EMBL" id="MPN03015.1"/>
    </source>
</evidence>
<accession>A0A645ELX4</accession>
<proteinExistence type="predicted"/>
<name>A0A645ELX4_9ZZZZ</name>